<dbReference type="InterPro" id="IPR024079">
    <property type="entry name" value="MetalloPept_cat_dom_sf"/>
</dbReference>
<keyword evidence="4 9" id="KW-0732">Signal</keyword>
<dbReference type="OrthoDB" id="6278496at2"/>
<dbReference type="Gene3D" id="3.40.390.10">
    <property type="entry name" value="Collagenase (Catalytic Domain)"/>
    <property type="match status" value="1"/>
</dbReference>
<dbReference type="EMBL" id="SETE01000001">
    <property type="protein sequence ID" value="RYM35447.1"/>
    <property type="molecule type" value="Genomic_DNA"/>
</dbReference>
<dbReference type="Pfam" id="PF18911">
    <property type="entry name" value="PKD_4"/>
    <property type="match status" value="1"/>
</dbReference>
<dbReference type="SUPFAM" id="SSF49299">
    <property type="entry name" value="PKD domain"/>
    <property type="match status" value="1"/>
</dbReference>
<accession>A0A4Q4KPY1</accession>
<feature type="signal peptide" evidence="9">
    <location>
        <begin position="1"/>
        <end position="17"/>
    </location>
</feature>
<dbReference type="Pfam" id="PF05572">
    <property type="entry name" value="Peptidase_M43"/>
    <property type="match status" value="1"/>
</dbReference>
<reference evidence="11 12" key="1">
    <citation type="submission" date="2019-02" db="EMBL/GenBank/DDBJ databases">
        <title>Genome sequence of the sea-ice species Brumimicrobium glaciale.</title>
        <authorList>
            <person name="Bowman J.P."/>
        </authorList>
    </citation>
    <scope>NUCLEOTIDE SEQUENCE [LARGE SCALE GENOMIC DNA]</scope>
    <source>
        <strain evidence="11 12">IC156</strain>
    </source>
</reference>
<proteinExistence type="inferred from homology"/>
<keyword evidence="12" id="KW-1185">Reference proteome</keyword>
<dbReference type="Proteomes" id="UP000293952">
    <property type="component" value="Unassembled WGS sequence"/>
</dbReference>
<dbReference type="GO" id="GO:0006508">
    <property type="term" value="P:proteolysis"/>
    <property type="evidence" value="ECO:0007669"/>
    <property type="project" value="UniProtKB-KW"/>
</dbReference>
<dbReference type="PANTHER" id="PTHR47466">
    <property type="match status" value="1"/>
</dbReference>
<dbReference type="PANTHER" id="PTHR47466:SF1">
    <property type="entry name" value="METALLOPROTEASE MEP1 (AFU_ORTHOLOGUE AFUA_1G07730)-RELATED"/>
    <property type="match status" value="1"/>
</dbReference>
<sequence length="696" mass="77785">MKYLLLFLVLVAFIARSQEQVEKCGTHIEEAKLWAENPELEAAYMEMRNIAATQNVTKGNQVYSIPIVFHVVHEYGDENISDEQIYRQLEILNEDFRKLNSDTVDIVPEFKGKATDAKIEFVLATVDNYGNCTNGITRHFSSETTIGDDYSKINQWPRSRYLNVWTVKSMEGGTAGYAFYPSSVEGNNRFRDGIIIRHNYIGDIGTSNATNARALTHEIGHYLGLAHLWGPTNEPGLAGNCAVDDGIADTPNTIGWTACNLAGTTCNNELDNVQNFMEYSYCSNMYTADQVSFIRNILEQEVSQRSNLWTQENLDISIPSGAICDPIADFHANRLLVCQGDQVQFKNFSWRLSGNNPSYTWSFQDGNASDLNAENPTVTFTSPGWKDVTLTVVDNGVTNTIVKEDFIRITTDWPLFGGVHQFDFENNPDYWIIQNPQGLEQEWAVKNDVGKNGGGGIFLNMTTPYQDPIIFSPAYFFNMRRGGSKHSFVTPSMDFSYMTNIGVSFDWACATDASELSQITEKLVIYSSKDCGKTWQQRKVISGTDLVNNGSGWASFRPNQGTTLWDNESFTLPSIGNHVQFKFEYTGSDNSNNIAIDNINISGTLSTEGFQKEDNLSIYPNPTNQADGWDIKYDPSQWGGAKLQLTDMSGRVISSSELPTNQSEYNIKPAANATQGVYILKVVNGEKVVQNKLILK</sequence>
<dbReference type="Gene3D" id="2.60.40.10">
    <property type="entry name" value="Immunoglobulins"/>
    <property type="match status" value="1"/>
</dbReference>
<evidence type="ECO:0000256" key="9">
    <source>
        <dbReference type="SAM" id="SignalP"/>
    </source>
</evidence>
<name>A0A4Q4KPY1_9FLAO</name>
<dbReference type="AlphaFoldDB" id="A0A4Q4KPY1"/>
<keyword evidence="8" id="KW-1015">Disulfide bond</keyword>
<dbReference type="InterPro" id="IPR022409">
    <property type="entry name" value="PKD/Chitinase_dom"/>
</dbReference>
<dbReference type="InterPro" id="IPR000601">
    <property type="entry name" value="PKD_dom"/>
</dbReference>
<dbReference type="SMART" id="SM00089">
    <property type="entry name" value="PKD"/>
    <property type="match status" value="1"/>
</dbReference>
<evidence type="ECO:0000313" key="12">
    <source>
        <dbReference type="Proteomes" id="UP000293952"/>
    </source>
</evidence>
<keyword evidence="7" id="KW-0482">Metalloprotease</keyword>
<evidence type="ECO:0000256" key="1">
    <source>
        <dbReference type="ARBA" id="ARBA00008721"/>
    </source>
</evidence>
<evidence type="ECO:0000259" key="10">
    <source>
        <dbReference type="PROSITE" id="PS50093"/>
    </source>
</evidence>
<keyword evidence="5" id="KW-0378">Hydrolase</keyword>
<evidence type="ECO:0000256" key="2">
    <source>
        <dbReference type="ARBA" id="ARBA00022670"/>
    </source>
</evidence>
<keyword evidence="2" id="KW-0645">Protease</keyword>
<dbReference type="Gene3D" id="2.60.120.200">
    <property type="match status" value="1"/>
</dbReference>
<dbReference type="Pfam" id="PF18962">
    <property type="entry name" value="Por_Secre_tail"/>
    <property type="match status" value="1"/>
</dbReference>
<evidence type="ECO:0000256" key="4">
    <source>
        <dbReference type="ARBA" id="ARBA00022729"/>
    </source>
</evidence>
<evidence type="ECO:0000256" key="5">
    <source>
        <dbReference type="ARBA" id="ARBA00022801"/>
    </source>
</evidence>
<evidence type="ECO:0000313" key="11">
    <source>
        <dbReference type="EMBL" id="RYM35447.1"/>
    </source>
</evidence>
<dbReference type="SUPFAM" id="SSF55486">
    <property type="entry name" value="Metalloproteases ('zincins'), catalytic domain"/>
    <property type="match status" value="1"/>
</dbReference>
<gene>
    <name evidence="11" type="ORF">ERX46_00205</name>
</gene>
<evidence type="ECO:0000256" key="3">
    <source>
        <dbReference type="ARBA" id="ARBA00022723"/>
    </source>
</evidence>
<evidence type="ECO:0000256" key="8">
    <source>
        <dbReference type="ARBA" id="ARBA00023157"/>
    </source>
</evidence>
<dbReference type="RefSeq" id="WP_130091814.1">
    <property type="nucleotide sequence ID" value="NZ_SETE01000001.1"/>
</dbReference>
<dbReference type="InterPro" id="IPR013783">
    <property type="entry name" value="Ig-like_fold"/>
</dbReference>
<feature type="chain" id="PRO_5020872177" evidence="9">
    <location>
        <begin position="18"/>
        <end position="696"/>
    </location>
</feature>
<dbReference type="NCBIfam" id="TIGR04183">
    <property type="entry name" value="Por_Secre_tail"/>
    <property type="match status" value="1"/>
</dbReference>
<dbReference type="GO" id="GO:0046872">
    <property type="term" value="F:metal ion binding"/>
    <property type="evidence" value="ECO:0007669"/>
    <property type="project" value="UniProtKB-KW"/>
</dbReference>
<keyword evidence="3" id="KW-0479">Metal-binding</keyword>
<dbReference type="InterPro" id="IPR008754">
    <property type="entry name" value="Peptidase_M43"/>
</dbReference>
<comment type="similarity">
    <text evidence="1">Belongs to the peptidase M43B family.</text>
</comment>
<feature type="domain" description="PKD" evidence="10">
    <location>
        <begin position="348"/>
        <end position="395"/>
    </location>
</feature>
<evidence type="ECO:0000256" key="7">
    <source>
        <dbReference type="ARBA" id="ARBA00023049"/>
    </source>
</evidence>
<keyword evidence="6" id="KW-0862">Zinc</keyword>
<protein>
    <submittedName>
        <fullName evidence="11">T9SS type A sorting domain-containing protein</fullName>
    </submittedName>
</protein>
<organism evidence="11 12">
    <name type="scientific">Brumimicrobium glaciale</name>
    <dbReference type="NCBI Taxonomy" id="200475"/>
    <lineage>
        <taxon>Bacteria</taxon>
        <taxon>Pseudomonadati</taxon>
        <taxon>Bacteroidota</taxon>
        <taxon>Flavobacteriia</taxon>
        <taxon>Flavobacteriales</taxon>
        <taxon>Crocinitomicaceae</taxon>
        <taxon>Brumimicrobium</taxon>
    </lineage>
</organism>
<dbReference type="GO" id="GO:0008237">
    <property type="term" value="F:metallopeptidase activity"/>
    <property type="evidence" value="ECO:0007669"/>
    <property type="project" value="UniProtKB-KW"/>
</dbReference>
<dbReference type="PROSITE" id="PS50093">
    <property type="entry name" value="PKD"/>
    <property type="match status" value="1"/>
</dbReference>
<dbReference type="CDD" id="cd00146">
    <property type="entry name" value="PKD"/>
    <property type="match status" value="1"/>
</dbReference>
<evidence type="ECO:0000256" key="6">
    <source>
        <dbReference type="ARBA" id="ARBA00022833"/>
    </source>
</evidence>
<comment type="caution">
    <text evidence="11">The sequence shown here is derived from an EMBL/GenBank/DDBJ whole genome shotgun (WGS) entry which is preliminary data.</text>
</comment>
<dbReference type="InterPro" id="IPR035986">
    <property type="entry name" value="PKD_dom_sf"/>
</dbReference>
<dbReference type="InterPro" id="IPR026444">
    <property type="entry name" value="Secre_tail"/>
</dbReference>